<sequence>MQTLWSPPPVFILFRRIVNVVSSLSISHHYLLGKSPVSPEASDRNAAASSYTLSRPFQWLGWFNRDQDTPALAMQMQGEVEAAALPPKEPPPAAPRRRTTANTPLDLIHRLMNSPLLFDPIRVPRNPLALCHGLYGFDVRGPEAFPMLRQHYWSNVLAVLRQKIGAEVIVTSVPATGSIASRARSLHNLLCNRAQGQSINFIAHSMGGLDCRHLITHIKPTEYTPASLTTIATPHRGSPFMDWCTVREHRHRQAQAEGA</sequence>
<organism evidence="1 2">
    <name type="scientific">Phlebia brevispora</name>
    <dbReference type="NCBI Taxonomy" id="194682"/>
    <lineage>
        <taxon>Eukaryota</taxon>
        <taxon>Fungi</taxon>
        <taxon>Dikarya</taxon>
        <taxon>Basidiomycota</taxon>
        <taxon>Agaricomycotina</taxon>
        <taxon>Agaricomycetes</taxon>
        <taxon>Polyporales</taxon>
        <taxon>Meruliaceae</taxon>
        <taxon>Phlebia</taxon>
    </lineage>
</organism>
<proteinExistence type="predicted"/>
<keyword evidence="2" id="KW-1185">Reference proteome</keyword>
<evidence type="ECO:0000313" key="1">
    <source>
        <dbReference type="EMBL" id="KAJ3520709.1"/>
    </source>
</evidence>
<protein>
    <submittedName>
        <fullName evidence="1">Uncharacterized protein</fullName>
    </submittedName>
</protein>
<reference evidence="1" key="1">
    <citation type="submission" date="2022-07" db="EMBL/GenBank/DDBJ databases">
        <title>Genome Sequence of Phlebia brevispora.</title>
        <authorList>
            <person name="Buettner E."/>
        </authorList>
    </citation>
    <scope>NUCLEOTIDE SEQUENCE</scope>
    <source>
        <strain evidence="1">MPL23</strain>
    </source>
</reference>
<comment type="caution">
    <text evidence="1">The sequence shown here is derived from an EMBL/GenBank/DDBJ whole genome shotgun (WGS) entry which is preliminary data.</text>
</comment>
<dbReference type="EMBL" id="JANHOG010002709">
    <property type="protein sequence ID" value="KAJ3520709.1"/>
    <property type="molecule type" value="Genomic_DNA"/>
</dbReference>
<gene>
    <name evidence="1" type="ORF">NM688_g9124</name>
</gene>
<evidence type="ECO:0000313" key="2">
    <source>
        <dbReference type="Proteomes" id="UP001148662"/>
    </source>
</evidence>
<dbReference type="Proteomes" id="UP001148662">
    <property type="component" value="Unassembled WGS sequence"/>
</dbReference>
<accession>A0ACC1RMP3</accession>
<name>A0ACC1RMP3_9APHY</name>